<dbReference type="Pfam" id="PF17940">
    <property type="entry name" value="TetR_C_31"/>
    <property type="match status" value="1"/>
</dbReference>
<dbReference type="EMBL" id="VMSD01000002">
    <property type="protein sequence ID" value="KAF0848492.1"/>
    <property type="molecule type" value="Genomic_DNA"/>
</dbReference>
<dbReference type="InterPro" id="IPR009057">
    <property type="entry name" value="Homeodomain-like_sf"/>
</dbReference>
<evidence type="ECO:0000256" key="3">
    <source>
        <dbReference type="SAM" id="MobiDB-lite"/>
    </source>
</evidence>
<sequence>MPGSTREQIIAAVVRIMGADGAAAVTNRRIAAEAGVSLGTLTYHFATQRDLVQAGMAAFVADETVKFTQLADHAAASTSDLGQVAELLGDVVSGTGFGGDHLAWFELFVQAARYTEQHEATAEFFATYDRLATTVLHALAVDDAESMAALAVATLIGLQLRRLATGGDADVVVDGMTKLVRALTNRPTPRPLPESPNSRESPHFSY</sequence>
<keyword evidence="6" id="KW-1185">Reference proteome</keyword>
<feature type="region of interest" description="Disordered" evidence="3">
    <location>
        <begin position="184"/>
        <end position="206"/>
    </location>
</feature>
<evidence type="ECO:0000259" key="4">
    <source>
        <dbReference type="PROSITE" id="PS50977"/>
    </source>
</evidence>
<keyword evidence="1 2" id="KW-0238">DNA-binding</keyword>
<evidence type="ECO:0000256" key="1">
    <source>
        <dbReference type="ARBA" id="ARBA00023125"/>
    </source>
</evidence>
<organism evidence="5 6">
    <name type="scientific">Nocardia caishijiensis</name>
    <dbReference type="NCBI Taxonomy" id="184756"/>
    <lineage>
        <taxon>Bacteria</taxon>
        <taxon>Bacillati</taxon>
        <taxon>Actinomycetota</taxon>
        <taxon>Actinomycetes</taxon>
        <taxon>Mycobacteriales</taxon>
        <taxon>Nocardiaceae</taxon>
        <taxon>Nocardia</taxon>
    </lineage>
</organism>
<evidence type="ECO:0000256" key="2">
    <source>
        <dbReference type="PROSITE-ProRule" id="PRU00335"/>
    </source>
</evidence>
<protein>
    <submittedName>
        <fullName evidence="5">TetR family transcriptional regulator</fullName>
    </submittedName>
</protein>
<dbReference type="InterPro" id="IPR041583">
    <property type="entry name" value="TetR_C_31"/>
</dbReference>
<dbReference type="SUPFAM" id="SSF46689">
    <property type="entry name" value="Homeodomain-like"/>
    <property type="match status" value="1"/>
</dbReference>
<comment type="caution">
    <text evidence="5">The sequence shown here is derived from an EMBL/GenBank/DDBJ whole genome shotgun (WGS) entry which is preliminary data.</text>
</comment>
<evidence type="ECO:0000313" key="5">
    <source>
        <dbReference type="EMBL" id="KAF0848492.1"/>
    </source>
</evidence>
<accession>A0ABQ6YRQ5</accession>
<dbReference type="PROSITE" id="PS50977">
    <property type="entry name" value="HTH_TETR_2"/>
    <property type="match status" value="1"/>
</dbReference>
<proteinExistence type="predicted"/>
<dbReference type="Gene3D" id="1.10.357.10">
    <property type="entry name" value="Tetracycline Repressor, domain 2"/>
    <property type="match status" value="1"/>
</dbReference>
<dbReference type="PANTHER" id="PTHR30055:SF226">
    <property type="entry name" value="HTH-TYPE TRANSCRIPTIONAL REGULATOR PKSA"/>
    <property type="match status" value="1"/>
</dbReference>
<dbReference type="PRINTS" id="PR00455">
    <property type="entry name" value="HTHTETR"/>
</dbReference>
<evidence type="ECO:0000313" key="6">
    <source>
        <dbReference type="Proteomes" id="UP000798951"/>
    </source>
</evidence>
<feature type="DNA-binding region" description="H-T-H motif" evidence="2">
    <location>
        <begin position="26"/>
        <end position="45"/>
    </location>
</feature>
<dbReference type="PANTHER" id="PTHR30055">
    <property type="entry name" value="HTH-TYPE TRANSCRIPTIONAL REGULATOR RUTR"/>
    <property type="match status" value="1"/>
</dbReference>
<dbReference type="Proteomes" id="UP000798951">
    <property type="component" value="Unassembled WGS sequence"/>
</dbReference>
<dbReference type="Pfam" id="PF00440">
    <property type="entry name" value="TetR_N"/>
    <property type="match status" value="1"/>
</dbReference>
<dbReference type="InterPro" id="IPR001647">
    <property type="entry name" value="HTH_TetR"/>
</dbReference>
<gene>
    <name evidence="5" type="ORF">FNL39_102644</name>
</gene>
<feature type="domain" description="HTH tetR-type" evidence="4">
    <location>
        <begin position="3"/>
        <end position="63"/>
    </location>
</feature>
<reference evidence="5 6" key="1">
    <citation type="submission" date="2019-07" db="EMBL/GenBank/DDBJ databases">
        <title>Genomic Encyclopedia of Type Strains, Phase IV (KMG-IV): sequencing the most valuable type-strain genomes for metagenomic binning, comparative biology and taxonomic classification.</title>
        <authorList>
            <person name="Goeker M."/>
        </authorList>
    </citation>
    <scope>NUCLEOTIDE SEQUENCE [LARGE SCALE GENOMIC DNA]</scope>
    <source>
        <strain evidence="5 6">DSM 44831</strain>
    </source>
</reference>
<dbReference type="RefSeq" id="WP_067981566.1">
    <property type="nucleotide sequence ID" value="NZ_VMSD01000002.1"/>
</dbReference>
<dbReference type="InterPro" id="IPR050109">
    <property type="entry name" value="HTH-type_TetR-like_transc_reg"/>
</dbReference>
<name>A0ABQ6YRQ5_9NOCA</name>